<accession>A0A7D9LIR3</accession>
<organism evidence="1 2">
    <name type="scientific">Paramuricea clavata</name>
    <name type="common">Red gorgonian</name>
    <name type="synonym">Violescent sea-whip</name>
    <dbReference type="NCBI Taxonomy" id="317549"/>
    <lineage>
        <taxon>Eukaryota</taxon>
        <taxon>Metazoa</taxon>
        <taxon>Cnidaria</taxon>
        <taxon>Anthozoa</taxon>
        <taxon>Octocorallia</taxon>
        <taxon>Malacalcyonacea</taxon>
        <taxon>Plexauridae</taxon>
        <taxon>Paramuricea</taxon>
    </lineage>
</organism>
<gene>
    <name evidence="1" type="ORF">PACLA_8A088474</name>
</gene>
<sequence>YNDEINGALFIAVIVPVTLCVPLACILIALVAFRVFKRRQEERMPHIYELFELYKRT</sequence>
<evidence type="ECO:0000313" key="1">
    <source>
        <dbReference type="EMBL" id="CAB4033048.1"/>
    </source>
</evidence>
<proteinExistence type="predicted"/>
<feature type="non-terminal residue" evidence="1">
    <location>
        <position position="1"/>
    </location>
</feature>
<evidence type="ECO:0000313" key="2">
    <source>
        <dbReference type="Proteomes" id="UP001152795"/>
    </source>
</evidence>
<name>A0A7D9LIR3_PARCT</name>
<dbReference type="Proteomes" id="UP001152795">
    <property type="component" value="Unassembled WGS sequence"/>
</dbReference>
<comment type="caution">
    <text evidence="1">The sequence shown here is derived from an EMBL/GenBank/DDBJ whole genome shotgun (WGS) entry which is preliminary data.</text>
</comment>
<protein>
    <submittedName>
        <fullName evidence="1">Uncharacterized protein</fullName>
    </submittedName>
</protein>
<reference evidence="1" key="1">
    <citation type="submission" date="2020-04" db="EMBL/GenBank/DDBJ databases">
        <authorList>
            <person name="Alioto T."/>
            <person name="Alioto T."/>
            <person name="Gomez Garrido J."/>
        </authorList>
    </citation>
    <scope>NUCLEOTIDE SEQUENCE</scope>
    <source>
        <strain evidence="1">A484AB</strain>
    </source>
</reference>
<dbReference type="EMBL" id="CACRXK020018913">
    <property type="protein sequence ID" value="CAB4033048.1"/>
    <property type="molecule type" value="Genomic_DNA"/>
</dbReference>
<dbReference type="AlphaFoldDB" id="A0A7D9LIR3"/>
<keyword evidence="2" id="KW-1185">Reference proteome</keyword>